<sequence length="780" mass="87421">MLEENCNTMDKKNNRQLSTAAQKQGNGNDSKRLQNNGDGSALRQFGRGGRRKEYNGKNLSESSPRRPTPQKSRNMFDKRPRSRGGQYSQGAETAREDLTEDFSPELDLISGRKANLNHLLNFTYSRHSGSEKTRGRPAWHFDSHSYGRKKGSTKKSLYNKEQYLQANYQFVVKDDGDYSIHSVDPDVLVDWDAIELIRVFGHEVTPCPICLEQPIAAKMTRCGHIYCWPCILHYLALGEQTWRKCPICYEAVHEKDLKSTRTEKVPSYAVGQTITMQLMKKERGTIYAMPKSLWEKREGIMMRINDDARKCSGMKILTADGGYIKSQIIDVERSELERKNREAETSEVAFIDSALHHLKAREENLMRRHSSSSSVSEPLPQSEISSPPPTQVFTPTQNVTQYACAFADEEVTESWPDVEAETDTSTDICSDDMAGVDQAGANQAGVDQAGANQAGVESLMPDDALPLEEAAENLEIPHLDGDTPRHINNAFYFYQAEDGQRIFLHALNARCLVKEYGGLEHGPQTITAKIVEMESVFMTEELRKRLRYLSHLPLTSEFQVAELDLRPPVISRDTLTCFADDIEYRKRLRQKKMRLEKRWSKKIQDEERRRLGISPGMKIVKSALCPQVVSENRPSSPAATSDSSEQSLPSISSPIGSPLDTVGVGSPLEEDEGQQTSLSFAQMLRGGLKKTPTWPKVSEPKPDMKSVGRDSEGSDEEQSAAPVFQNSFGAAIQAAFENLESGKAQDKSEESGFKMEKLPGKKKKKQQKLLFATSMARGGK</sequence>
<evidence type="ECO:0000256" key="8">
    <source>
        <dbReference type="ARBA" id="ARBA00022679"/>
    </source>
</evidence>
<comment type="similarity">
    <text evidence="5">Belongs to the RNF10 family.</text>
</comment>
<comment type="subcellular location">
    <subcellularLocation>
        <location evidence="3">Cytoplasm</location>
    </subcellularLocation>
    <subcellularLocation>
        <location evidence="2">Nucleus</location>
    </subcellularLocation>
</comment>
<keyword evidence="11" id="KW-0833">Ubl conjugation pathway</keyword>
<dbReference type="PANTHER" id="PTHR12983:SF9">
    <property type="entry name" value="E3 UBIQUITIN-PROTEIN LIGASE RNF10"/>
    <property type="match status" value="1"/>
</dbReference>
<dbReference type="Proteomes" id="UP000005408">
    <property type="component" value="Unassembled WGS sequence"/>
</dbReference>
<evidence type="ECO:0000256" key="9">
    <source>
        <dbReference type="ARBA" id="ARBA00022723"/>
    </source>
</evidence>
<dbReference type="FunFam" id="3.30.40.10:FF:000112">
    <property type="entry name" value="RING finger protein 10"/>
    <property type="match status" value="1"/>
</dbReference>
<keyword evidence="12" id="KW-0862">Zinc</keyword>
<evidence type="ECO:0000256" key="12">
    <source>
        <dbReference type="ARBA" id="ARBA00022833"/>
    </source>
</evidence>
<keyword evidence="10 16" id="KW-0863">Zinc-finger</keyword>
<evidence type="ECO:0000256" key="15">
    <source>
        <dbReference type="ARBA" id="ARBA00035390"/>
    </source>
</evidence>
<evidence type="ECO:0000256" key="1">
    <source>
        <dbReference type="ARBA" id="ARBA00000900"/>
    </source>
</evidence>
<dbReference type="OMA" id="PRWKKCP"/>
<evidence type="ECO:0000256" key="5">
    <source>
        <dbReference type="ARBA" id="ARBA00008117"/>
    </source>
</evidence>
<protein>
    <recommendedName>
        <fullName evidence="14">E3 ubiquitin-protein ligase RNF10</fullName>
        <ecNumber evidence="6">2.3.2.27</ecNumber>
    </recommendedName>
    <alternativeName>
        <fullName evidence="15">RING finger protein 10</fullName>
    </alternativeName>
</protein>
<evidence type="ECO:0000256" key="6">
    <source>
        <dbReference type="ARBA" id="ARBA00012483"/>
    </source>
</evidence>
<dbReference type="InterPro" id="IPR018957">
    <property type="entry name" value="Znf_C3HC4_RING-type"/>
</dbReference>
<dbReference type="GO" id="GO:0005737">
    <property type="term" value="C:cytoplasm"/>
    <property type="evidence" value="ECO:0007669"/>
    <property type="project" value="UniProtKB-SubCell"/>
</dbReference>
<dbReference type="InterPro" id="IPR001841">
    <property type="entry name" value="Znf_RING"/>
</dbReference>
<dbReference type="InterPro" id="IPR013083">
    <property type="entry name" value="Znf_RING/FYVE/PHD"/>
</dbReference>
<feature type="compositionally biased region" description="Low complexity" evidence="17">
    <location>
        <begin position="641"/>
        <end position="659"/>
    </location>
</feature>
<dbReference type="InterPro" id="IPR017907">
    <property type="entry name" value="Znf_RING_CS"/>
</dbReference>
<name>A0A8W8JN09_MAGGI</name>
<keyword evidence="7" id="KW-0963">Cytoplasm</keyword>
<evidence type="ECO:0000259" key="18">
    <source>
        <dbReference type="PROSITE" id="PS50089"/>
    </source>
</evidence>
<dbReference type="OrthoDB" id="302966at2759"/>
<feature type="region of interest" description="Disordered" evidence="17">
    <location>
        <begin position="1"/>
        <end position="99"/>
    </location>
</feature>
<evidence type="ECO:0000256" key="3">
    <source>
        <dbReference type="ARBA" id="ARBA00004496"/>
    </source>
</evidence>
<dbReference type="GO" id="GO:0061630">
    <property type="term" value="F:ubiquitin protein ligase activity"/>
    <property type="evidence" value="ECO:0007669"/>
    <property type="project" value="UniProtKB-EC"/>
</dbReference>
<dbReference type="PROSITE" id="PS00518">
    <property type="entry name" value="ZF_RING_1"/>
    <property type="match status" value="1"/>
</dbReference>
<dbReference type="GO" id="GO:0008270">
    <property type="term" value="F:zinc ion binding"/>
    <property type="evidence" value="ECO:0007669"/>
    <property type="project" value="UniProtKB-KW"/>
</dbReference>
<accession>A0A8W8JN09</accession>
<dbReference type="InterPro" id="IPR039739">
    <property type="entry name" value="MAG2/RNF10"/>
</dbReference>
<feature type="compositionally biased region" description="Polar residues" evidence="17">
    <location>
        <begin position="630"/>
        <end position="640"/>
    </location>
</feature>
<dbReference type="AlphaFoldDB" id="A0A8W8JN09"/>
<keyword evidence="8" id="KW-0808">Transferase</keyword>
<evidence type="ECO:0000256" key="2">
    <source>
        <dbReference type="ARBA" id="ARBA00004123"/>
    </source>
</evidence>
<evidence type="ECO:0000313" key="20">
    <source>
        <dbReference type="Proteomes" id="UP000005408"/>
    </source>
</evidence>
<evidence type="ECO:0000256" key="13">
    <source>
        <dbReference type="ARBA" id="ARBA00023242"/>
    </source>
</evidence>
<dbReference type="PROSITE" id="PS50089">
    <property type="entry name" value="ZF_RING_2"/>
    <property type="match status" value="1"/>
</dbReference>
<feature type="region of interest" description="Disordered" evidence="17">
    <location>
        <begin position="364"/>
        <end position="394"/>
    </location>
</feature>
<dbReference type="GO" id="GO:0000976">
    <property type="term" value="F:transcription cis-regulatory region binding"/>
    <property type="evidence" value="ECO:0007669"/>
    <property type="project" value="TreeGrafter"/>
</dbReference>
<evidence type="ECO:0000256" key="17">
    <source>
        <dbReference type="SAM" id="MobiDB-lite"/>
    </source>
</evidence>
<evidence type="ECO:0000256" key="16">
    <source>
        <dbReference type="PROSITE-ProRule" id="PRU00175"/>
    </source>
</evidence>
<feature type="compositionally biased region" description="Polar residues" evidence="17">
    <location>
        <begin position="15"/>
        <end position="38"/>
    </location>
</feature>
<dbReference type="EnsemblMetazoa" id="G20158.11">
    <property type="protein sequence ID" value="G20158.11:cds"/>
    <property type="gene ID" value="G20158"/>
</dbReference>
<feature type="compositionally biased region" description="Basic and acidic residues" evidence="17">
    <location>
        <begin position="743"/>
        <end position="759"/>
    </location>
</feature>
<keyword evidence="9" id="KW-0479">Metal-binding</keyword>
<dbReference type="GO" id="GO:0045944">
    <property type="term" value="P:positive regulation of transcription by RNA polymerase II"/>
    <property type="evidence" value="ECO:0007669"/>
    <property type="project" value="TreeGrafter"/>
</dbReference>
<organism evidence="19 20">
    <name type="scientific">Magallana gigas</name>
    <name type="common">Pacific oyster</name>
    <name type="synonym">Crassostrea gigas</name>
    <dbReference type="NCBI Taxonomy" id="29159"/>
    <lineage>
        <taxon>Eukaryota</taxon>
        <taxon>Metazoa</taxon>
        <taxon>Spiralia</taxon>
        <taxon>Lophotrochozoa</taxon>
        <taxon>Mollusca</taxon>
        <taxon>Bivalvia</taxon>
        <taxon>Autobranchia</taxon>
        <taxon>Pteriomorphia</taxon>
        <taxon>Ostreida</taxon>
        <taxon>Ostreoidea</taxon>
        <taxon>Ostreidae</taxon>
        <taxon>Magallana</taxon>
    </lineage>
</organism>
<dbReference type="EC" id="2.3.2.27" evidence="6"/>
<feature type="region of interest" description="Disordered" evidence="17">
    <location>
        <begin position="739"/>
        <end position="780"/>
    </location>
</feature>
<feature type="region of interest" description="Disordered" evidence="17">
    <location>
        <begin position="630"/>
        <end position="675"/>
    </location>
</feature>
<keyword evidence="20" id="KW-1185">Reference proteome</keyword>
<dbReference type="CDD" id="cd16536">
    <property type="entry name" value="RING-HC_RNF10"/>
    <property type="match status" value="1"/>
</dbReference>
<feature type="compositionally biased region" description="Basic and acidic residues" evidence="17">
    <location>
        <begin position="698"/>
        <end position="712"/>
    </location>
</feature>
<feature type="region of interest" description="Disordered" evidence="17">
    <location>
        <begin position="687"/>
        <end position="722"/>
    </location>
</feature>
<evidence type="ECO:0000256" key="14">
    <source>
        <dbReference type="ARBA" id="ARBA00035131"/>
    </source>
</evidence>
<evidence type="ECO:0000256" key="4">
    <source>
        <dbReference type="ARBA" id="ARBA00004906"/>
    </source>
</evidence>
<dbReference type="SUPFAM" id="SSF57850">
    <property type="entry name" value="RING/U-box"/>
    <property type="match status" value="1"/>
</dbReference>
<comment type="pathway">
    <text evidence="4">Protein modification; protein ubiquitination.</text>
</comment>
<evidence type="ECO:0000256" key="10">
    <source>
        <dbReference type="ARBA" id="ARBA00022771"/>
    </source>
</evidence>
<proteinExistence type="inferred from homology"/>
<comment type="catalytic activity">
    <reaction evidence="1">
        <text>S-ubiquitinyl-[E2 ubiquitin-conjugating enzyme]-L-cysteine + [acceptor protein]-L-lysine = [E2 ubiquitin-conjugating enzyme]-L-cysteine + N(6)-ubiquitinyl-[acceptor protein]-L-lysine.</text>
        <dbReference type="EC" id="2.3.2.27"/>
    </reaction>
</comment>
<keyword evidence="13" id="KW-0539">Nucleus</keyword>
<evidence type="ECO:0000256" key="7">
    <source>
        <dbReference type="ARBA" id="ARBA00022490"/>
    </source>
</evidence>
<dbReference type="GO" id="GO:0005634">
    <property type="term" value="C:nucleus"/>
    <property type="evidence" value="ECO:0007669"/>
    <property type="project" value="UniProtKB-SubCell"/>
</dbReference>
<dbReference type="EnsemblMetazoa" id="G20158.6">
    <property type="protein sequence ID" value="G20158.6:cds"/>
    <property type="gene ID" value="G20158"/>
</dbReference>
<dbReference type="Gene3D" id="3.30.40.10">
    <property type="entry name" value="Zinc/RING finger domain, C3HC4 (zinc finger)"/>
    <property type="match status" value="1"/>
</dbReference>
<feature type="domain" description="RING-type" evidence="18">
    <location>
        <begin position="207"/>
        <end position="248"/>
    </location>
</feature>
<reference evidence="19" key="1">
    <citation type="submission" date="2022-08" db="UniProtKB">
        <authorList>
            <consortium name="EnsemblMetazoa"/>
        </authorList>
    </citation>
    <scope>IDENTIFICATION</scope>
    <source>
        <strain evidence="19">05x7-T-G4-1.051#20</strain>
    </source>
</reference>
<dbReference type="Pfam" id="PF00097">
    <property type="entry name" value="zf-C3HC4"/>
    <property type="match status" value="1"/>
</dbReference>
<evidence type="ECO:0000313" key="19">
    <source>
        <dbReference type="EnsemblMetazoa" id="G20158.11:cds"/>
    </source>
</evidence>
<dbReference type="SMART" id="SM00184">
    <property type="entry name" value="RING"/>
    <property type="match status" value="1"/>
</dbReference>
<evidence type="ECO:0000256" key="11">
    <source>
        <dbReference type="ARBA" id="ARBA00022786"/>
    </source>
</evidence>
<dbReference type="PANTHER" id="PTHR12983">
    <property type="entry name" value="RING FINGER 10 FAMILY MEMBER"/>
    <property type="match status" value="1"/>
</dbReference>